<proteinExistence type="predicted"/>
<dbReference type="GeneID" id="80513315"/>
<dbReference type="EMBL" id="KU877344">
    <property type="protein sequence ID" value="ANB50953.1"/>
    <property type="molecule type" value="Genomic_DNA"/>
</dbReference>
<name>A0A167RP91_9VIRU</name>
<keyword evidence="1" id="KW-1133">Transmembrane helix</keyword>
<evidence type="ECO:0000256" key="1">
    <source>
        <dbReference type="SAM" id="Phobius"/>
    </source>
</evidence>
<keyword evidence="3" id="KW-1185">Reference proteome</keyword>
<sequence length="117" mass="13688">MSIMNIYTSVFMSLFYINICIFSGAWHFTSVGFLYLMVIYINNNNTTDEDTKSKNIYGMIACIIAANFCLFLEIIDSIFGYATSYHSKYSMMLLQILGFRIGEIYWTYYCDNRQVDQ</sequence>
<feature type="transmembrane region" description="Helical" evidence="1">
    <location>
        <begin position="56"/>
        <end position="82"/>
    </location>
</feature>
<evidence type="ECO:0000313" key="2">
    <source>
        <dbReference type="EMBL" id="ANB50953.1"/>
    </source>
</evidence>
<protein>
    <submittedName>
        <fullName evidence="2">Uncharacterized protein</fullName>
    </submittedName>
</protein>
<dbReference type="Proteomes" id="UP000241365">
    <property type="component" value="Segment"/>
</dbReference>
<dbReference type="KEGG" id="vg:80513315"/>
<dbReference type="RefSeq" id="YP_010776704.1">
    <property type="nucleotide sequence ID" value="NC_075034.1"/>
</dbReference>
<feature type="transmembrane region" description="Helical" evidence="1">
    <location>
        <begin position="12"/>
        <end position="36"/>
    </location>
</feature>
<accession>A0A167RP91</accession>
<evidence type="ECO:0000313" key="3">
    <source>
        <dbReference type="Proteomes" id="UP000241365"/>
    </source>
</evidence>
<organism evidence="2 3">
    <name type="scientific">Powai lake megavirus</name>
    <dbReference type="NCBI Taxonomy" id="1842663"/>
    <lineage>
        <taxon>Viruses</taxon>
        <taxon>Varidnaviria</taxon>
        <taxon>Bamfordvirae</taxon>
        <taxon>Nucleocytoviricota</taxon>
        <taxon>Megaviricetes</taxon>
        <taxon>Imitervirales</taxon>
        <taxon>Mimiviridae</taxon>
        <taxon>Megamimivirinae</taxon>
        <taxon>Megavirus</taxon>
        <taxon>Megavirus powaiense</taxon>
    </lineage>
</organism>
<reference evidence="2 3" key="1">
    <citation type="journal article" date="2016" name="Genome Announc.">
        <title>Complete Genome Sequence of a New Megavirus Family Member Isolated from an Inland Water Lake for the First Time in India.</title>
        <authorList>
            <person name="Chatterjee A."/>
            <person name="Ali F."/>
            <person name="Bange D."/>
            <person name="Kondabagil K."/>
        </authorList>
    </citation>
    <scope>NUCLEOTIDE SEQUENCE [LARGE SCALE GENOMIC DNA]</scope>
    <source>
        <strain evidence="2">1</strain>
    </source>
</reference>
<keyword evidence="1" id="KW-0472">Membrane</keyword>
<keyword evidence="1" id="KW-0812">Transmembrane</keyword>